<keyword evidence="2" id="KW-1185">Reference proteome</keyword>
<dbReference type="InParanoid" id="A0A3Q0GNJ3"/>
<evidence type="ECO:0000313" key="2">
    <source>
        <dbReference type="Proteomes" id="UP000189705"/>
    </source>
</evidence>
<dbReference type="AlphaFoldDB" id="A0A3Q0GNJ3"/>
<proteinExistence type="predicted"/>
<dbReference type="Proteomes" id="UP000189705">
    <property type="component" value="Unplaced"/>
</dbReference>
<dbReference type="PANTHER" id="PTHR15657:SF1">
    <property type="entry name" value="THYROID TRANSCRIPTION FACTOR 1-ASSOCIATED PROTEIN 26"/>
    <property type="match status" value="1"/>
</dbReference>
<evidence type="ECO:0000256" key="1">
    <source>
        <dbReference type="SAM" id="MobiDB-lite"/>
    </source>
</evidence>
<dbReference type="Pfam" id="PF08524">
    <property type="entry name" value="rRNA_processing"/>
    <property type="match status" value="1"/>
</dbReference>
<dbReference type="InterPro" id="IPR013730">
    <property type="entry name" value="Fyv7/TAP26"/>
</dbReference>
<dbReference type="GO" id="GO:0005634">
    <property type="term" value="C:nucleus"/>
    <property type="evidence" value="ECO:0007669"/>
    <property type="project" value="TreeGrafter"/>
</dbReference>
<reference evidence="3" key="1">
    <citation type="submission" date="2025-08" db="UniProtKB">
        <authorList>
            <consortium name="RefSeq"/>
        </authorList>
    </citation>
    <scope>IDENTIFICATION</scope>
</reference>
<organism evidence="2 3">
    <name type="scientific">Alligator sinensis</name>
    <name type="common">Chinese alligator</name>
    <dbReference type="NCBI Taxonomy" id="38654"/>
    <lineage>
        <taxon>Eukaryota</taxon>
        <taxon>Metazoa</taxon>
        <taxon>Chordata</taxon>
        <taxon>Craniata</taxon>
        <taxon>Vertebrata</taxon>
        <taxon>Euteleostomi</taxon>
        <taxon>Archelosauria</taxon>
        <taxon>Archosauria</taxon>
        <taxon>Crocodylia</taxon>
        <taxon>Alligatoridae</taxon>
        <taxon>Alligatorinae</taxon>
        <taxon>Alligator</taxon>
    </lineage>
</organism>
<evidence type="ECO:0000313" key="3">
    <source>
        <dbReference type="RefSeq" id="XP_025061341.1"/>
    </source>
</evidence>
<dbReference type="PANTHER" id="PTHR15657">
    <property type="entry name" value="THYROID TRANSCRIPTION FACTOR 1-ASSOCIATED PROTEIN 26"/>
    <property type="match status" value="1"/>
</dbReference>
<accession>A0A3Q0GNJ3</accession>
<protein>
    <submittedName>
        <fullName evidence="3">Thyroid transcription factor 1-associated protein 26</fullName>
    </submittedName>
</protein>
<feature type="compositionally biased region" description="Basic and acidic residues" evidence="1">
    <location>
        <begin position="166"/>
        <end position="197"/>
    </location>
</feature>
<feature type="region of interest" description="Disordered" evidence="1">
    <location>
        <begin position="157"/>
        <end position="197"/>
    </location>
</feature>
<dbReference type="KEGG" id="asn:102368527"/>
<name>A0A3Q0GNJ3_ALLSI</name>
<dbReference type="CTD" id="29080"/>
<dbReference type="PRINTS" id="PR01854">
    <property type="entry name" value="BR22PROTEIN"/>
</dbReference>
<dbReference type="STRING" id="38654.A0A3Q0GNJ3"/>
<sequence length="241" mass="28265">MAELIQIHRALWKTALNKYLSKKIKNVGDKAREQEPPPKGEGWSVLSPSCCFLEQEPGCRGLPGLGSAATCCLQPYGQGFVSWRKQKIQWEYKKLLKRERKANSPQDVLYTDTYPEHLKHLYLAEEEMLKQQRKAKSNPVLLEQKCNMAVKSATNERKCKKTSNQKAKEEYEKVKTERAKKKEAAEKRKQEREEAQRLYKQKKMEAYKILRKRTKKGQPNLNLQMEFLLQKIQQKNISQHM</sequence>
<dbReference type="RefSeq" id="XP_025061341.1">
    <property type="nucleotide sequence ID" value="XM_025205556.1"/>
</dbReference>
<dbReference type="GeneID" id="102368527"/>
<gene>
    <name evidence="3" type="primary">CCDC59</name>
</gene>